<feature type="transmembrane region" description="Helical" evidence="8">
    <location>
        <begin position="172"/>
        <end position="194"/>
    </location>
</feature>
<feature type="transmembrane region" description="Helical" evidence="8">
    <location>
        <begin position="77"/>
        <end position="97"/>
    </location>
</feature>
<feature type="transmembrane region" description="Helical" evidence="8">
    <location>
        <begin position="146"/>
        <end position="166"/>
    </location>
</feature>
<evidence type="ECO:0000256" key="4">
    <source>
        <dbReference type="ARBA" id="ARBA00019078"/>
    </source>
</evidence>
<evidence type="ECO:0000313" key="11">
    <source>
        <dbReference type="Proteomes" id="UP001589798"/>
    </source>
</evidence>
<evidence type="ECO:0000256" key="1">
    <source>
        <dbReference type="ARBA" id="ARBA00003475"/>
    </source>
</evidence>
<reference evidence="10 11" key="1">
    <citation type="submission" date="2024-09" db="EMBL/GenBank/DDBJ databases">
        <authorList>
            <person name="Sun Q."/>
            <person name="Mori K."/>
        </authorList>
    </citation>
    <scope>NUCLEOTIDE SEQUENCE [LARGE SCALE GENOMIC DNA]</scope>
    <source>
        <strain evidence="10 11">CCM 7706</strain>
    </source>
</reference>
<dbReference type="Proteomes" id="UP001589798">
    <property type="component" value="Unassembled WGS sequence"/>
</dbReference>
<gene>
    <name evidence="10" type="ORF">ACFFJC_02640</name>
</gene>
<keyword evidence="6 8" id="KW-1133">Transmembrane helix</keyword>
<name>A0ABV6CR05_9SPHN</name>
<dbReference type="InterPro" id="IPR036249">
    <property type="entry name" value="Thioredoxin-like_sf"/>
</dbReference>
<organism evidence="10 11">
    <name type="scientific">Novosphingobium soli</name>
    <dbReference type="NCBI Taxonomy" id="574956"/>
    <lineage>
        <taxon>Bacteria</taxon>
        <taxon>Pseudomonadati</taxon>
        <taxon>Pseudomonadota</taxon>
        <taxon>Alphaproteobacteria</taxon>
        <taxon>Sphingomonadales</taxon>
        <taxon>Sphingomonadaceae</taxon>
        <taxon>Novosphingobium</taxon>
    </lineage>
</organism>
<evidence type="ECO:0000313" key="10">
    <source>
        <dbReference type="EMBL" id="MFC0203164.1"/>
    </source>
</evidence>
<feature type="transmembrane region" description="Helical" evidence="8">
    <location>
        <begin position="206"/>
        <end position="232"/>
    </location>
</feature>
<dbReference type="EMBL" id="JBHLWK010000006">
    <property type="protein sequence ID" value="MFC0203164.1"/>
    <property type="molecule type" value="Genomic_DNA"/>
</dbReference>
<dbReference type="Gene3D" id="3.40.30.10">
    <property type="entry name" value="Glutaredoxin"/>
    <property type="match status" value="1"/>
</dbReference>
<keyword evidence="7 8" id="KW-0472">Membrane</keyword>
<dbReference type="RefSeq" id="WP_379486188.1">
    <property type="nucleotide sequence ID" value="NZ_JBHLWK010000006.1"/>
</dbReference>
<accession>A0ABV6CR05</accession>
<protein>
    <recommendedName>
        <fullName evidence="4">Methylamine utilization protein MauE</fullName>
    </recommendedName>
</protein>
<dbReference type="PROSITE" id="PS51354">
    <property type="entry name" value="GLUTAREDOXIN_2"/>
    <property type="match status" value="1"/>
</dbReference>
<comment type="function">
    <text evidence="1">May be specifically involved in the processing, transport, and/or maturation of the MADH beta-subunit.</text>
</comment>
<evidence type="ECO:0000259" key="9">
    <source>
        <dbReference type="Pfam" id="PF07291"/>
    </source>
</evidence>
<comment type="caution">
    <text evidence="10">The sequence shown here is derived from an EMBL/GenBank/DDBJ whole genome shotgun (WGS) entry which is preliminary data.</text>
</comment>
<evidence type="ECO:0000256" key="2">
    <source>
        <dbReference type="ARBA" id="ARBA00004141"/>
    </source>
</evidence>
<feature type="transmembrane region" description="Helical" evidence="8">
    <location>
        <begin position="109"/>
        <end position="126"/>
    </location>
</feature>
<evidence type="ECO:0000256" key="3">
    <source>
        <dbReference type="ARBA" id="ARBA00004856"/>
    </source>
</evidence>
<sequence length="234" mass="25817">MATAQHVCPFGLKSLHLLQSRGYRVEERLLTTRAQVDAFKVEHGVETTPQTFIAGQRIGGHDDLRRFFDIADERGRINYAPLACIFVTAAVIALGASWEVLGTSLTVQAAEWFVASSMLLLALLKLQDIEAFTTTFLGYDLLARRFVPYAYAYPFLEWFAGAFMFADVLDWLSIPIALFIGSVGAVSVIDAVYIRKRKLRCACVGGTANVPLGFISLLENAAMVAMALWMLVRG</sequence>
<keyword evidence="11" id="KW-1185">Reference proteome</keyword>
<feature type="domain" description="Methylamine utilisation protein MauE" evidence="9">
    <location>
        <begin position="106"/>
        <end position="232"/>
    </location>
</feature>
<evidence type="ECO:0000256" key="7">
    <source>
        <dbReference type="ARBA" id="ARBA00023136"/>
    </source>
</evidence>
<dbReference type="Pfam" id="PF07291">
    <property type="entry name" value="MauE"/>
    <property type="match status" value="1"/>
</dbReference>
<keyword evidence="5 8" id="KW-0812">Transmembrane</keyword>
<comment type="pathway">
    <text evidence="3">One-carbon metabolism; methylamine degradation.</text>
</comment>
<proteinExistence type="predicted"/>
<dbReference type="InterPro" id="IPR009908">
    <property type="entry name" value="Methylamine_util_MauE"/>
</dbReference>
<evidence type="ECO:0000256" key="6">
    <source>
        <dbReference type="ARBA" id="ARBA00022989"/>
    </source>
</evidence>
<comment type="subcellular location">
    <subcellularLocation>
        <location evidence="2">Membrane</location>
        <topology evidence="2">Multi-pass membrane protein</topology>
    </subcellularLocation>
</comment>
<evidence type="ECO:0000256" key="8">
    <source>
        <dbReference type="SAM" id="Phobius"/>
    </source>
</evidence>
<dbReference type="SUPFAM" id="SSF52833">
    <property type="entry name" value="Thioredoxin-like"/>
    <property type="match status" value="1"/>
</dbReference>
<evidence type="ECO:0000256" key="5">
    <source>
        <dbReference type="ARBA" id="ARBA00022692"/>
    </source>
</evidence>